<reference evidence="8 9" key="1">
    <citation type="submission" date="2020-02" db="EMBL/GenBank/DDBJ databases">
        <authorList>
            <person name="Chen W.-M."/>
        </authorList>
    </citation>
    <scope>NUCLEOTIDE SEQUENCE [LARGE SCALE GENOMIC DNA]</scope>
    <source>
        <strain evidence="8 9">KMS-5</strain>
    </source>
</reference>
<feature type="transmembrane region" description="Helical" evidence="7">
    <location>
        <begin position="6"/>
        <end position="23"/>
    </location>
</feature>
<feature type="transmembrane region" description="Helical" evidence="7">
    <location>
        <begin position="202"/>
        <end position="222"/>
    </location>
</feature>
<evidence type="ECO:0000256" key="2">
    <source>
        <dbReference type="ARBA" id="ARBA00022448"/>
    </source>
</evidence>
<evidence type="ECO:0000256" key="5">
    <source>
        <dbReference type="ARBA" id="ARBA00022989"/>
    </source>
</evidence>
<dbReference type="GO" id="GO:0055085">
    <property type="term" value="P:transmembrane transport"/>
    <property type="evidence" value="ECO:0007669"/>
    <property type="project" value="InterPro"/>
</dbReference>
<keyword evidence="3" id="KW-1003">Cell membrane</keyword>
<evidence type="ECO:0000313" key="8">
    <source>
        <dbReference type="EMBL" id="NEY91920.1"/>
    </source>
</evidence>
<keyword evidence="5 7" id="KW-1133">Transmembrane helix</keyword>
<evidence type="ECO:0000256" key="4">
    <source>
        <dbReference type="ARBA" id="ARBA00022692"/>
    </source>
</evidence>
<feature type="transmembrane region" description="Helical" evidence="7">
    <location>
        <begin position="60"/>
        <end position="83"/>
    </location>
</feature>
<feature type="transmembrane region" description="Helical" evidence="7">
    <location>
        <begin position="292"/>
        <end position="311"/>
    </location>
</feature>
<sequence length="313" mass="33242">MSALIDVILPVFVVIGFGWLAAWRRLFSDSAVDGVMRFAQSFALPVLLFKNVAALDLSAAFAPGLLLSFYIGAFTCFGLGYFGARAVFGRPMTDAVSIAFACTFSNSLLLGVPITERAYGPEALAGNFAIIGIHAPLIYTFGIVMMEWARSRANPERTHADLAKQVLRGVFTQPLVLGLAAGFVVNLSGVPQPRVLEAAVEMMARAALPAALFGLGGVLWRYRPEGDKGLIAMVTLCSLVLHPAIAYGLARFGFGLGVDGLRSVTITAAMAPGVNAYMFAHMYGVGKRVNASAVLVATGLSILTTWGWLHILP</sequence>
<dbReference type="PANTHER" id="PTHR36838:SF1">
    <property type="entry name" value="SLR1864 PROTEIN"/>
    <property type="match status" value="1"/>
</dbReference>
<dbReference type="RefSeq" id="WP_164627781.1">
    <property type="nucleotide sequence ID" value="NZ_JAAIVJ010000016.1"/>
</dbReference>
<comment type="subcellular location">
    <subcellularLocation>
        <location evidence="1">Membrane</location>
        <topology evidence="1">Multi-pass membrane protein</topology>
    </subcellularLocation>
</comment>
<protein>
    <submittedName>
        <fullName evidence="8">AEC family transporter</fullName>
    </submittedName>
</protein>
<dbReference type="EMBL" id="JAAIVJ010000016">
    <property type="protein sequence ID" value="NEY91920.1"/>
    <property type="molecule type" value="Genomic_DNA"/>
</dbReference>
<name>A0A6M0QWU0_9RHOB</name>
<keyword evidence="6 7" id="KW-0472">Membrane</keyword>
<feature type="transmembrane region" description="Helical" evidence="7">
    <location>
        <begin position="170"/>
        <end position="190"/>
    </location>
</feature>
<evidence type="ECO:0000256" key="1">
    <source>
        <dbReference type="ARBA" id="ARBA00004141"/>
    </source>
</evidence>
<gene>
    <name evidence="8" type="ORF">G4Z14_16640</name>
</gene>
<keyword evidence="9" id="KW-1185">Reference proteome</keyword>
<evidence type="ECO:0000313" key="9">
    <source>
        <dbReference type="Proteomes" id="UP000477782"/>
    </source>
</evidence>
<keyword evidence="4 7" id="KW-0812">Transmembrane</keyword>
<feature type="transmembrane region" description="Helical" evidence="7">
    <location>
        <begin position="261"/>
        <end position="280"/>
    </location>
</feature>
<dbReference type="Proteomes" id="UP000477782">
    <property type="component" value="Unassembled WGS sequence"/>
</dbReference>
<keyword evidence="2" id="KW-0813">Transport</keyword>
<feature type="transmembrane region" description="Helical" evidence="7">
    <location>
        <begin position="126"/>
        <end position="149"/>
    </location>
</feature>
<organism evidence="8 9">
    <name type="scientific">Tabrizicola oligotrophica</name>
    <dbReference type="NCBI Taxonomy" id="2710650"/>
    <lineage>
        <taxon>Bacteria</taxon>
        <taxon>Pseudomonadati</taxon>
        <taxon>Pseudomonadota</taxon>
        <taxon>Alphaproteobacteria</taxon>
        <taxon>Rhodobacterales</taxon>
        <taxon>Paracoccaceae</taxon>
        <taxon>Tabrizicola</taxon>
    </lineage>
</organism>
<dbReference type="PANTHER" id="PTHR36838">
    <property type="entry name" value="AUXIN EFFLUX CARRIER FAMILY PROTEIN"/>
    <property type="match status" value="1"/>
</dbReference>
<evidence type="ECO:0000256" key="3">
    <source>
        <dbReference type="ARBA" id="ARBA00022475"/>
    </source>
</evidence>
<dbReference type="Pfam" id="PF03547">
    <property type="entry name" value="Mem_trans"/>
    <property type="match status" value="1"/>
</dbReference>
<comment type="caution">
    <text evidence="8">The sequence shown here is derived from an EMBL/GenBank/DDBJ whole genome shotgun (WGS) entry which is preliminary data.</text>
</comment>
<evidence type="ECO:0000256" key="6">
    <source>
        <dbReference type="ARBA" id="ARBA00023136"/>
    </source>
</evidence>
<dbReference type="GO" id="GO:0016020">
    <property type="term" value="C:membrane"/>
    <property type="evidence" value="ECO:0007669"/>
    <property type="project" value="UniProtKB-SubCell"/>
</dbReference>
<feature type="transmembrane region" description="Helical" evidence="7">
    <location>
        <begin position="229"/>
        <end position="249"/>
    </location>
</feature>
<evidence type="ECO:0000256" key="7">
    <source>
        <dbReference type="SAM" id="Phobius"/>
    </source>
</evidence>
<accession>A0A6M0QWU0</accession>
<proteinExistence type="predicted"/>
<dbReference type="AlphaFoldDB" id="A0A6M0QWU0"/>
<dbReference type="InterPro" id="IPR004776">
    <property type="entry name" value="Mem_transp_PIN-like"/>
</dbReference>
<feature type="transmembrane region" description="Helical" evidence="7">
    <location>
        <begin position="95"/>
        <end position="114"/>
    </location>
</feature>